<dbReference type="OrthoDB" id="18193at2759"/>
<gene>
    <name evidence="3" type="ORF">LSAT_V11C500296770</name>
</gene>
<dbReference type="Gramene" id="rna-gnl|WGS:NBSK|LSAT_5X187880_mrna">
    <property type="protein sequence ID" value="cds-PLY81473.1"/>
    <property type="gene ID" value="gene-LSAT_5X187880"/>
</dbReference>
<organism evidence="3 4">
    <name type="scientific">Lactuca sativa</name>
    <name type="common">Garden lettuce</name>
    <dbReference type="NCBI Taxonomy" id="4236"/>
    <lineage>
        <taxon>Eukaryota</taxon>
        <taxon>Viridiplantae</taxon>
        <taxon>Streptophyta</taxon>
        <taxon>Embryophyta</taxon>
        <taxon>Tracheophyta</taxon>
        <taxon>Spermatophyta</taxon>
        <taxon>Magnoliopsida</taxon>
        <taxon>eudicotyledons</taxon>
        <taxon>Gunneridae</taxon>
        <taxon>Pentapetalae</taxon>
        <taxon>asterids</taxon>
        <taxon>campanulids</taxon>
        <taxon>Asterales</taxon>
        <taxon>Asteraceae</taxon>
        <taxon>Cichorioideae</taxon>
        <taxon>Cichorieae</taxon>
        <taxon>Lactucinae</taxon>
        <taxon>Lactuca</taxon>
    </lineage>
</organism>
<dbReference type="InterPro" id="IPR016089">
    <property type="entry name" value="Chalcone_isomerase_bundle_sf"/>
</dbReference>
<keyword evidence="4" id="KW-1185">Reference proteome</keyword>
<evidence type="ECO:0000313" key="3">
    <source>
        <dbReference type="EMBL" id="KAJ0207524.1"/>
    </source>
</evidence>
<dbReference type="Gene3D" id="1.10.890.20">
    <property type="match status" value="1"/>
</dbReference>
<name>A0A9R1VLJ4_LACSA</name>
<dbReference type="GO" id="GO:0009570">
    <property type="term" value="C:chloroplast stroma"/>
    <property type="evidence" value="ECO:0000318"/>
    <property type="project" value="GO_Central"/>
</dbReference>
<accession>A0A9R1VLJ4</accession>
<evidence type="ECO:0000313" key="4">
    <source>
        <dbReference type="Proteomes" id="UP000235145"/>
    </source>
</evidence>
<dbReference type="PANTHER" id="PTHR47589">
    <property type="entry name" value="FATTY-ACID-BINDING PROTEIN 1"/>
    <property type="match status" value="1"/>
</dbReference>
<proteinExistence type="inferred from homology"/>
<dbReference type="InterPro" id="IPR016087">
    <property type="entry name" value="Chalcone_isomerase"/>
</dbReference>
<dbReference type="InterPro" id="IPR036298">
    <property type="entry name" value="Chalcone_isomerase_sf"/>
</dbReference>
<dbReference type="SUPFAM" id="SSF54626">
    <property type="entry name" value="Chalcone isomerase"/>
    <property type="match status" value="1"/>
</dbReference>
<dbReference type="AlphaFoldDB" id="A0A9R1VLJ4"/>
<protein>
    <recommendedName>
        <fullName evidence="2">Chalcone isomerase domain-containing protein</fullName>
    </recommendedName>
</protein>
<dbReference type="GO" id="GO:0005504">
    <property type="term" value="F:fatty acid binding"/>
    <property type="evidence" value="ECO:0000318"/>
    <property type="project" value="GO_Central"/>
</dbReference>
<sequence>MVSLRFPFSFSQPATTRVPSGAFSPANIACSVAVSAAIGAGISAGICLSQNTTSPSLHNALNSLLSNFSRSSPLWGSLSLSDGSGDVVTESKTGFSFPAVLKDSQGLLGIGLRRKAVFGLKNIDVYAFGVYADDSDIKNFLSEKYGTLSTTEVKQKNITQELMESDVSVTVRLQIVYGKLSIRSVRNAFEDSVGNRLKKFGGSDNKELLQKFTSQFKDEYKIPRGSIIDLSKEKGYVLRTSIDGKEVGSVQSQLLCRSILDLYIGDEPFDSKAKEDIDLKLASAITK</sequence>
<dbReference type="EMBL" id="NBSK02000005">
    <property type="protein sequence ID" value="KAJ0207524.1"/>
    <property type="molecule type" value="Genomic_DNA"/>
</dbReference>
<comment type="caution">
    <text evidence="3">The sequence shown here is derived from an EMBL/GenBank/DDBJ whole genome shotgun (WGS) entry which is preliminary data.</text>
</comment>
<evidence type="ECO:0000259" key="2">
    <source>
        <dbReference type="Pfam" id="PF16035"/>
    </source>
</evidence>
<dbReference type="InterPro" id="IPR044228">
    <property type="entry name" value="FAP1"/>
</dbReference>
<feature type="domain" description="Chalcone isomerase" evidence="2">
    <location>
        <begin position="107"/>
        <end position="277"/>
    </location>
</feature>
<dbReference type="Pfam" id="PF16035">
    <property type="entry name" value="Chalcone_2"/>
    <property type="match status" value="1"/>
</dbReference>
<dbReference type="Proteomes" id="UP000235145">
    <property type="component" value="Unassembled WGS sequence"/>
</dbReference>
<evidence type="ECO:0000256" key="1">
    <source>
        <dbReference type="ARBA" id="ARBA00007166"/>
    </source>
</evidence>
<dbReference type="PANTHER" id="PTHR47589:SF5">
    <property type="entry name" value="CHALCONE ISOMERASE DOMAIN-CONTAINING PROTEIN"/>
    <property type="match status" value="1"/>
</dbReference>
<dbReference type="InterPro" id="IPR016088">
    <property type="entry name" value="Chalcone_isomerase_3-sand"/>
</dbReference>
<dbReference type="Gene3D" id="3.50.70.10">
    <property type="match status" value="1"/>
</dbReference>
<comment type="similarity">
    <text evidence="1">Belongs to the chalcone isomerase family.</text>
</comment>
<dbReference type="GO" id="GO:0006631">
    <property type="term" value="P:fatty acid metabolic process"/>
    <property type="evidence" value="ECO:0000318"/>
    <property type="project" value="GO_Central"/>
</dbReference>
<dbReference type="GO" id="GO:0016872">
    <property type="term" value="F:intramolecular lyase activity"/>
    <property type="evidence" value="ECO:0007669"/>
    <property type="project" value="InterPro"/>
</dbReference>
<reference evidence="3 4" key="1">
    <citation type="journal article" date="2017" name="Nat. Commun.">
        <title>Genome assembly with in vitro proximity ligation data and whole-genome triplication in lettuce.</title>
        <authorList>
            <person name="Reyes-Chin-Wo S."/>
            <person name="Wang Z."/>
            <person name="Yang X."/>
            <person name="Kozik A."/>
            <person name="Arikit S."/>
            <person name="Song C."/>
            <person name="Xia L."/>
            <person name="Froenicke L."/>
            <person name="Lavelle D.O."/>
            <person name="Truco M.J."/>
            <person name="Xia R."/>
            <person name="Zhu S."/>
            <person name="Xu C."/>
            <person name="Xu H."/>
            <person name="Xu X."/>
            <person name="Cox K."/>
            <person name="Korf I."/>
            <person name="Meyers B.C."/>
            <person name="Michelmore R.W."/>
        </authorList>
    </citation>
    <scope>NUCLEOTIDE SEQUENCE [LARGE SCALE GENOMIC DNA]</scope>
    <source>
        <strain evidence="4">cv. Salinas</strain>
        <tissue evidence="3">Seedlings</tissue>
    </source>
</reference>